<feature type="transmembrane region" description="Helical" evidence="1">
    <location>
        <begin position="15"/>
        <end position="32"/>
    </location>
</feature>
<feature type="transmembrane region" description="Helical" evidence="1">
    <location>
        <begin position="69"/>
        <end position="88"/>
    </location>
</feature>
<dbReference type="Pfam" id="PF11877">
    <property type="entry name" value="DUF3397"/>
    <property type="match status" value="1"/>
</dbReference>
<evidence type="ECO:0000313" key="3">
    <source>
        <dbReference type="Proteomes" id="UP000273326"/>
    </source>
</evidence>
<keyword evidence="1" id="KW-0472">Membrane</keyword>
<reference evidence="3" key="1">
    <citation type="submission" date="2018-12" db="EMBL/GenBank/DDBJ databases">
        <title>Complete genome sequencing of Jeotgalibaca sp. H21T32.</title>
        <authorList>
            <person name="Bae J.-W."/>
            <person name="Lee S.-Y."/>
        </authorList>
    </citation>
    <scope>NUCLEOTIDE SEQUENCE [LARGE SCALE GENOMIC DNA]</scope>
    <source>
        <strain evidence="3">H21T32</strain>
    </source>
</reference>
<sequence>MEGVFLLKNIDSFEIFLYVFPIIEIILLTFFFKPYLQYKKFKLAVSDATLPILLLGIHFLSVRLLTYSLLPHFLLAAFFVGLLLTLYFDFSKRNLTTAKLFSIFLKAAFVLGFLTYYGIVVARIFQILHG</sequence>
<dbReference type="InterPro" id="IPR024515">
    <property type="entry name" value="DUF3397"/>
</dbReference>
<dbReference type="OrthoDB" id="9858267at2"/>
<gene>
    <name evidence="2" type="ORF">EJN90_10770</name>
</gene>
<keyword evidence="1" id="KW-0812">Transmembrane</keyword>
<dbReference type="EMBL" id="CP034465">
    <property type="protein sequence ID" value="AZP05081.1"/>
    <property type="molecule type" value="Genomic_DNA"/>
</dbReference>
<dbReference type="KEGG" id="jeh:EJN90_10770"/>
<evidence type="ECO:0000256" key="1">
    <source>
        <dbReference type="SAM" id="Phobius"/>
    </source>
</evidence>
<feature type="transmembrane region" description="Helical" evidence="1">
    <location>
        <begin position="44"/>
        <end position="63"/>
    </location>
</feature>
<dbReference type="AlphaFoldDB" id="A0A3Q9BLB5"/>
<accession>A0A3Q9BLB5</accession>
<feature type="transmembrane region" description="Helical" evidence="1">
    <location>
        <begin position="100"/>
        <end position="125"/>
    </location>
</feature>
<evidence type="ECO:0000313" key="2">
    <source>
        <dbReference type="EMBL" id="AZP05081.1"/>
    </source>
</evidence>
<protein>
    <submittedName>
        <fullName evidence="2">DUF3397 family protein</fullName>
    </submittedName>
</protein>
<dbReference type="Proteomes" id="UP000273326">
    <property type="component" value="Chromosome"/>
</dbReference>
<keyword evidence="3" id="KW-1185">Reference proteome</keyword>
<proteinExistence type="predicted"/>
<organism evidence="2 3">
    <name type="scientific">Jeotgalibaca ciconiae</name>
    <dbReference type="NCBI Taxonomy" id="2496265"/>
    <lineage>
        <taxon>Bacteria</taxon>
        <taxon>Bacillati</taxon>
        <taxon>Bacillota</taxon>
        <taxon>Bacilli</taxon>
        <taxon>Lactobacillales</taxon>
        <taxon>Carnobacteriaceae</taxon>
        <taxon>Jeotgalibaca</taxon>
    </lineage>
</organism>
<keyword evidence="1" id="KW-1133">Transmembrane helix</keyword>
<name>A0A3Q9BLB5_9LACT</name>